<gene>
    <name evidence="1" type="ORF">DLAC_10625</name>
</gene>
<comment type="caution">
    <text evidence="1">The sequence shown here is derived from an EMBL/GenBank/DDBJ whole genome shotgun (WGS) entry which is preliminary data.</text>
</comment>
<dbReference type="SUPFAM" id="SSF52047">
    <property type="entry name" value="RNI-like"/>
    <property type="match status" value="1"/>
</dbReference>
<organism evidence="1 2">
    <name type="scientific">Tieghemostelium lacteum</name>
    <name type="common">Slime mold</name>
    <name type="synonym">Dictyostelium lacteum</name>
    <dbReference type="NCBI Taxonomy" id="361077"/>
    <lineage>
        <taxon>Eukaryota</taxon>
        <taxon>Amoebozoa</taxon>
        <taxon>Evosea</taxon>
        <taxon>Eumycetozoa</taxon>
        <taxon>Dictyostelia</taxon>
        <taxon>Dictyosteliales</taxon>
        <taxon>Raperosteliaceae</taxon>
        <taxon>Tieghemostelium</taxon>
    </lineage>
</organism>
<evidence type="ECO:0000313" key="2">
    <source>
        <dbReference type="Proteomes" id="UP000076078"/>
    </source>
</evidence>
<dbReference type="AlphaFoldDB" id="A0A151Z4E3"/>
<accession>A0A151Z4E3</accession>
<dbReference type="InParanoid" id="A0A151Z4E3"/>
<proteinExistence type="predicted"/>
<sequence length="541" mass="62928">MVNKEFRECLVSKLSVCKQIDISGDKQFIEFSKTRNRFQSIHFREKVFLYSESLENIYDENYQRFQSIVVCQSHMLPWIYPSLQENIIKELELNISFGISDDDIPQFIEFFESGLLKSIETFNLVIYFETEEDEDSIQMETPNLSGLVNVENLYLEYDNRLSIEDAHYFDDFQSLRDLSISETQIRLETLVNVIKYSQSIQTIYFYHLIVGNNIQNESYDQVFNALGQSKTILNCTINGGFGSLVCLIRNLNLNTHLKVMVVDEFKFSDKNKAVGLCHFPLMIVSNPYLEKLEINNFTKLYSNWSVVSNLKQISLKPRQEIDPQYLVQIHPHCKTISCQDTSNIAEIIKLNHSSLESISINNRCEIVTSDNFPIVSSLQMNWHIRELSISTFVDISLIVDLIQLNHKPLVKLSFCDALGWNITSVFSALAENKHLEYISIINVNTDSELPITKCTDKFPRETISEFLLSLCNLVNRNHQLNYIRIQVPPHTGEIPMSDIETFRKTIQNNSQFLNHLHLYSPNKHINEILNRYLIDNTPYYN</sequence>
<keyword evidence="2" id="KW-1185">Reference proteome</keyword>
<protein>
    <submittedName>
        <fullName evidence="1">Uncharacterized protein</fullName>
    </submittedName>
</protein>
<name>A0A151Z4E3_TIELA</name>
<evidence type="ECO:0000313" key="1">
    <source>
        <dbReference type="EMBL" id="KYQ88826.1"/>
    </source>
</evidence>
<reference evidence="1 2" key="1">
    <citation type="submission" date="2015-12" db="EMBL/GenBank/DDBJ databases">
        <title>Dictyostelia acquired genes for synthesis and detection of signals that induce cell-type specialization by lateral gene transfer from prokaryotes.</title>
        <authorList>
            <person name="Gloeckner G."/>
            <person name="Schaap P."/>
        </authorList>
    </citation>
    <scope>NUCLEOTIDE SEQUENCE [LARGE SCALE GENOMIC DNA]</scope>
    <source>
        <strain evidence="1 2">TK</strain>
    </source>
</reference>
<dbReference type="EMBL" id="LODT01000047">
    <property type="protein sequence ID" value="KYQ88826.1"/>
    <property type="molecule type" value="Genomic_DNA"/>
</dbReference>
<dbReference type="Proteomes" id="UP000076078">
    <property type="component" value="Unassembled WGS sequence"/>
</dbReference>